<dbReference type="Proteomes" id="UP001605036">
    <property type="component" value="Unassembled WGS sequence"/>
</dbReference>
<evidence type="ECO:0000313" key="2">
    <source>
        <dbReference type="Proteomes" id="UP001605036"/>
    </source>
</evidence>
<reference evidence="1 2" key="1">
    <citation type="submission" date="2024-09" db="EMBL/GenBank/DDBJ databases">
        <title>Chromosome-scale assembly of Riccia fluitans.</title>
        <authorList>
            <person name="Paukszto L."/>
            <person name="Sawicki J."/>
            <person name="Karawczyk K."/>
            <person name="Piernik-Szablinska J."/>
            <person name="Szczecinska M."/>
            <person name="Mazdziarz M."/>
        </authorList>
    </citation>
    <scope>NUCLEOTIDE SEQUENCE [LARGE SCALE GENOMIC DNA]</scope>
    <source>
        <strain evidence="1">Rf_01</strain>
        <tissue evidence="1">Aerial parts of the thallus</tissue>
    </source>
</reference>
<evidence type="ECO:0000313" key="1">
    <source>
        <dbReference type="EMBL" id="KAL2641828.1"/>
    </source>
</evidence>
<accession>A0ABD1Z266</accession>
<proteinExistence type="predicted"/>
<dbReference type="InterPro" id="IPR036770">
    <property type="entry name" value="Ankyrin_rpt-contain_sf"/>
</dbReference>
<keyword evidence="2" id="KW-1185">Reference proteome</keyword>
<name>A0ABD1Z266_9MARC</name>
<gene>
    <name evidence="1" type="ORF">R1flu_009415</name>
</gene>
<evidence type="ECO:0008006" key="3">
    <source>
        <dbReference type="Google" id="ProtNLM"/>
    </source>
</evidence>
<dbReference type="AlphaFoldDB" id="A0ABD1Z266"/>
<dbReference type="SUPFAM" id="SSF48403">
    <property type="entry name" value="Ankyrin repeat"/>
    <property type="match status" value="1"/>
</dbReference>
<organism evidence="1 2">
    <name type="scientific">Riccia fluitans</name>
    <dbReference type="NCBI Taxonomy" id="41844"/>
    <lineage>
        <taxon>Eukaryota</taxon>
        <taxon>Viridiplantae</taxon>
        <taxon>Streptophyta</taxon>
        <taxon>Embryophyta</taxon>
        <taxon>Marchantiophyta</taxon>
        <taxon>Marchantiopsida</taxon>
        <taxon>Marchantiidae</taxon>
        <taxon>Marchantiales</taxon>
        <taxon>Ricciaceae</taxon>
        <taxon>Riccia</taxon>
    </lineage>
</organism>
<dbReference type="EMBL" id="JBHFFA010000002">
    <property type="protein sequence ID" value="KAL2641828.1"/>
    <property type="molecule type" value="Genomic_DNA"/>
</dbReference>
<protein>
    <recommendedName>
        <fullName evidence="3">ANK_REP_REGION domain-containing protein</fullName>
    </recommendedName>
</protein>
<dbReference type="Gene3D" id="1.25.40.20">
    <property type="entry name" value="Ankyrin repeat-containing domain"/>
    <property type="match status" value="1"/>
</dbReference>
<comment type="caution">
    <text evidence="1">The sequence shown here is derived from an EMBL/GenBank/DDBJ whole genome shotgun (WGS) entry which is preliminary data.</text>
</comment>
<sequence>MFKRLNRFSLSSYFIRYTMDIYNSLFFFFFKCFLNYVDCCAYTPLHWAVHSGAAELVRSFTTRAIERTLKTTEEDSQGRPVLQIAIEYWNIDHTVGRNIQKLLTVPEVKNEVERLYRYRKQFVDSASALILYFLRGEKHDPLQNGRY</sequence>